<feature type="compositionally biased region" description="Low complexity" evidence="1">
    <location>
        <begin position="1"/>
        <end position="20"/>
    </location>
</feature>
<feature type="compositionally biased region" description="Basic and acidic residues" evidence="1">
    <location>
        <begin position="1914"/>
        <end position="1935"/>
    </location>
</feature>
<feature type="region of interest" description="Disordered" evidence="1">
    <location>
        <begin position="1892"/>
        <end position="2031"/>
    </location>
</feature>
<comment type="caution">
    <text evidence="2">The sequence shown here is derived from an EMBL/GenBank/DDBJ whole genome shotgun (WGS) entry which is preliminary data.</text>
</comment>
<proteinExistence type="predicted"/>
<feature type="compositionally biased region" description="Low complexity" evidence="1">
    <location>
        <begin position="1986"/>
        <end position="2004"/>
    </location>
</feature>
<keyword evidence="3" id="KW-1185">Reference proteome</keyword>
<dbReference type="RefSeq" id="XP_029237121.1">
    <property type="nucleotide sequence ID" value="XM_029383085.1"/>
</dbReference>
<dbReference type="Proteomes" id="UP000283634">
    <property type="component" value="Unassembled WGS sequence"/>
</dbReference>
<feature type="region of interest" description="Disordered" evidence="1">
    <location>
        <begin position="708"/>
        <end position="754"/>
    </location>
</feature>
<accession>A0A422NBF8</accession>
<organism evidence="2 3">
    <name type="scientific">Trypanosoma rangeli</name>
    <dbReference type="NCBI Taxonomy" id="5698"/>
    <lineage>
        <taxon>Eukaryota</taxon>
        <taxon>Discoba</taxon>
        <taxon>Euglenozoa</taxon>
        <taxon>Kinetoplastea</taxon>
        <taxon>Metakinetoplastina</taxon>
        <taxon>Trypanosomatida</taxon>
        <taxon>Trypanosomatidae</taxon>
        <taxon>Trypanosoma</taxon>
        <taxon>Herpetosoma</taxon>
    </lineage>
</organism>
<dbReference type="EMBL" id="MKGL01000219">
    <property type="protein sequence ID" value="RNF02782.1"/>
    <property type="molecule type" value="Genomic_DNA"/>
</dbReference>
<feature type="region of interest" description="Disordered" evidence="1">
    <location>
        <begin position="1287"/>
        <end position="1308"/>
    </location>
</feature>
<evidence type="ECO:0000313" key="3">
    <source>
        <dbReference type="Proteomes" id="UP000283634"/>
    </source>
</evidence>
<dbReference type="GeneID" id="40330166"/>
<feature type="region of interest" description="Disordered" evidence="1">
    <location>
        <begin position="258"/>
        <end position="280"/>
    </location>
</feature>
<evidence type="ECO:0000313" key="2">
    <source>
        <dbReference type="EMBL" id="RNF02782.1"/>
    </source>
</evidence>
<name>A0A422NBF8_TRYRA</name>
<evidence type="ECO:0000256" key="1">
    <source>
        <dbReference type="SAM" id="MobiDB-lite"/>
    </source>
</evidence>
<reference evidence="2 3" key="1">
    <citation type="journal article" date="2018" name="BMC Genomics">
        <title>Genomic comparison of Trypanosoma conorhini and Trypanosoma rangeli to Trypanosoma cruzi strains of high and low virulence.</title>
        <authorList>
            <person name="Bradwell K.R."/>
            <person name="Koparde V.N."/>
            <person name="Matveyev A.V."/>
            <person name="Serrano M.G."/>
            <person name="Alves J.M."/>
            <person name="Parikh H."/>
            <person name="Huang B."/>
            <person name="Lee V."/>
            <person name="Espinosa-Alvarez O."/>
            <person name="Ortiz P.A."/>
            <person name="Costa-Martins A.G."/>
            <person name="Teixeira M.M."/>
            <person name="Buck G.A."/>
        </authorList>
    </citation>
    <scope>NUCLEOTIDE SEQUENCE [LARGE SCALE GENOMIC DNA]</scope>
    <source>
        <strain evidence="2 3">AM80</strain>
    </source>
</reference>
<gene>
    <name evidence="2" type="ORF">TraAM80_06233</name>
</gene>
<sequence>MRHSSRLAQALSSSSSAAALGKVTPKASSSPPRQENGCHAAMLFMQRHRFFAPRAYLAGATTHCIAASPSIRRRRRYEPYSWVLQRYLERGSVDLDVLLFHPDAPSPVETLLDVMRHRTPCQRLTVHALEAAFNQVRLTSSAGNASFALQTVNYLLRWRCPQLYDIQAVRVLLCQALLAERLFSDAIEVLESMPDAWITPGLWAAVMEAAAEGKMPHSPILWRLLTLSPRQTPRAGSVIRTGQCISSELLSNGAVVETTTSAKHTGETDEGYSNDYRNSRHTMKDGEMVTMSTFEVRVTSVKRLAQDTDRPVWCHLSIAEVGYAERHYGALRDERAWGLGTLYPGNGDAAAEGVVYGLDARLASRLMLRANVSFSGQASPLIALHILRRYLRTCYVMQKQACLPSATAPATPTGTSSLATAHANTVVAPGSHRVPSSVALMRGDGTRTVEKEGQIHPSPFLLFFKIVREARDVVAGGSDLGVVSGASPITPSGGGLPMIHWGLVWRFFQTLNRESPAWFGVIPEEAGDLARYVIDALCRGADPWMSLNVARAVSSRHIVDGLDMSLWLLHRLDASHHTEEACEVTKKVFRWLLVDVGVHLLPQLHHHLIPASRVLIRLGLHEELKQFYNAVLDNAYTFSEGFRADFMRVMEDLVCPMCSSILPERDVYVERSCPLCLTVVPAKDPSALPSFQLSNDHVASLREKRKNLRERGRRRLHDRINRWSKGGGGDGAEESVPSHEMGVTSSLSSIRPPPDARSVFKREILGETVPLIPGVSVKEGMPLFPLEGGSHGTGNGGADDSEVPFDVHAAMEESSRRLQLQEAARRYALAQRGVVVAVARHLAAPPSLLASDASSAMLQHQQSEWKRGQQSKLLMHMRMDGPWTCVWCQEHNSEWSSRVECAACGAETGPSAPWRHFAYADSGDVMTEIRARIANAGERPVDAVVAAYMLMVYRRAVMLRATPHDHERIDQLIQRLCWLQERVLAGYLYVRFVSPRLRCKNNTLWAVATLFGCSEAEYAAISPQELIQNEEKFFQTIFTSTTCKVCFGLHAWKTCPIITRDFSSTARVSINMTMEEKQRAMLQRLRLVVEAALRCGTDNSRLVVDAYTTFVKSPYRELFAEVHSVEVNRLSILLSHYHQYRRAAFVLCHIPLHLRDDRAYLAMTHYFNVPAEEARELLRKRSAVGVEDESHPNFVQVALTCCMCLDERHASFECPRLVLWMNELDAHSASVAVTAAEAALYDPLQGDQRAKRLRAQVDGWTSAGPERLHAFYRFLLQRVDSFQEEVQVEGDDDHDTTDTATAASTARKPRRRIDAADLIVYAVNKTIAKLAAVGHEKGACRLYARTPADFISCHTTCAMLRMQRFSEESIRTLLNSGTAASSLSSSPSTMDDEAVLGVFSEPAAAAAVPMHCRCLLCFDVSHAYLDCPELAAQPTNAAKLEYMATQVGGIHCTIDGIRAATAYVYHMYNLGNLTGEMLRAHPSLVRALLRLIRRSFATGQVAAGARVLRRIPIELVPPTRVYTDLWRAAGLPEEAVEERRAQLVAIYEAEGLVPDIDNPPARQTYTNQLVTNLSRTLHDDLCRHCYQHGHTLATCSVFHAEVSFGRDYVAAYRMSMMSEQLDRDWQDAYLLKLADFFLSHRLFMPYHIVGVTNALNAIAAMWSFRGEPGIAMRHLLAIAPAYRRRQAFKHILHALHIPMADINRVLANVYFVPDELSSSFPSGKRRDDSPAPTSSDGGKGSSSVSGGAVAQHLLMPKPAIRDVAMSAVFNHFPEALVALEQSEERMAMIRRRNATQRTVTAPHTGAATIVAKEGAMKPPPDTVVSKSSAVEASSPTHSPALRVMQSGDILSLREDFDPVLTELEVAVGMKLGSRHVLFTSAVDILTAANKSDDVRRDMPASSPSPRTVASAAVERQRGEETRHASREPQKSDRDAVVTVFTNEVRQGRPEGKKGEPRRWEDDRGGKRSFPSPHGQKRETFGHSAPRQQQGKQQQQQRQQHYSRQPRYHERQQQRQGQRGAGGNSPKHSNRS</sequence>
<feature type="region of interest" description="Disordered" evidence="1">
    <location>
        <begin position="1718"/>
        <end position="1747"/>
    </location>
</feature>
<dbReference type="VEuPathDB" id="TriTrypDB:TRSC58_03301"/>
<dbReference type="OMA" id="DLCRHCY"/>
<dbReference type="OrthoDB" id="250979at2759"/>
<protein>
    <submittedName>
        <fullName evidence="2">Uncharacterized protein</fullName>
    </submittedName>
</protein>
<feature type="region of interest" description="Disordered" evidence="1">
    <location>
        <begin position="1"/>
        <end position="35"/>
    </location>
</feature>
<feature type="compositionally biased region" description="Basic and acidic residues" evidence="1">
    <location>
        <begin position="1945"/>
        <end position="1965"/>
    </location>
</feature>
<feature type="compositionally biased region" description="Basic residues" evidence="1">
    <location>
        <begin position="708"/>
        <end position="717"/>
    </location>
</feature>